<dbReference type="Gene3D" id="2.10.25.10">
    <property type="entry name" value="Laminin"/>
    <property type="match status" value="5"/>
</dbReference>
<dbReference type="InterPro" id="IPR000152">
    <property type="entry name" value="EGF-type_Asp/Asn_hydroxyl_site"/>
</dbReference>
<dbReference type="PANTHER" id="PTHR18921">
    <property type="entry name" value="MYOSIN HEAVY CHAIN - RELATED"/>
    <property type="match status" value="1"/>
</dbReference>
<evidence type="ECO:0000256" key="15">
    <source>
        <dbReference type="ARBA" id="ARBA00023180"/>
    </source>
</evidence>
<feature type="region of interest" description="Disordered" evidence="18">
    <location>
        <begin position="153"/>
        <end position="213"/>
    </location>
</feature>
<feature type="compositionally biased region" description="Low complexity" evidence="18">
    <location>
        <begin position="2647"/>
        <end position="2659"/>
    </location>
</feature>
<dbReference type="Pfam" id="PF22914">
    <property type="entry name" value="Fibulin_C"/>
    <property type="match status" value="1"/>
</dbReference>
<evidence type="ECO:0000259" key="20">
    <source>
        <dbReference type="PROSITE" id="PS50913"/>
    </source>
</evidence>
<comment type="caution">
    <text evidence="21">The sequence shown here is derived from an EMBL/GenBank/DDBJ whole genome shotgun (WGS) entry which is preliminary data.</text>
</comment>
<comment type="caution">
    <text evidence="16">Lacks conserved residue(s) required for the propagation of feature annotation.</text>
</comment>
<evidence type="ECO:0000313" key="21">
    <source>
        <dbReference type="EMBL" id="KAK3554639.1"/>
    </source>
</evidence>
<keyword evidence="10" id="KW-1133">Transmembrane helix</keyword>
<evidence type="ECO:0000256" key="11">
    <source>
        <dbReference type="ARBA" id="ARBA00023034"/>
    </source>
</evidence>
<feature type="domain" description="EGF-like" evidence="19">
    <location>
        <begin position="2903"/>
        <end position="2941"/>
    </location>
</feature>
<dbReference type="Pfam" id="PF07645">
    <property type="entry name" value="EGF_CA"/>
    <property type="match status" value="3"/>
</dbReference>
<keyword evidence="5" id="KW-0272">Extracellular matrix</keyword>
<evidence type="ECO:0000256" key="18">
    <source>
        <dbReference type="SAM" id="MobiDB-lite"/>
    </source>
</evidence>
<feature type="region of interest" description="Disordered" evidence="18">
    <location>
        <begin position="2103"/>
        <end position="2132"/>
    </location>
</feature>
<feature type="coiled-coil region" evidence="17">
    <location>
        <begin position="914"/>
        <end position="1656"/>
    </location>
</feature>
<feature type="coiled-coil region" evidence="17">
    <location>
        <begin position="485"/>
        <end position="597"/>
    </location>
</feature>
<feature type="domain" description="EGF-like" evidence="19">
    <location>
        <begin position="2942"/>
        <end position="2980"/>
    </location>
</feature>
<reference evidence="21" key="1">
    <citation type="submission" date="2023-06" db="EMBL/GenBank/DDBJ databases">
        <title>Male Hemibagrus guttatus genome.</title>
        <authorList>
            <person name="Bian C."/>
        </authorList>
    </citation>
    <scope>NUCLEOTIDE SEQUENCE</scope>
    <source>
        <strain evidence="21">Male_cb2023</strain>
        <tissue evidence="21">Muscle</tissue>
    </source>
</reference>
<evidence type="ECO:0000256" key="12">
    <source>
        <dbReference type="ARBA" id="ARBA00023054"/>
    </source>
</evidence>
<keyword evidence="7" id="KW-0812">Transmembrane</keyword>
<keyword evidence="11" id="KW-0333">Golgi apparatus</keyword>
<comment type="similarity">
    <text evidence="3">Belongs to the fibulin family.</text>
</comment>
<feature type="coiled-coil region" evidence="17">
    <location>
        <begin position="1936"/>
        <end position="2023"/>
    </location>
</feature>
<evidence type="ECO:0000256" key="16">
    <source>
        <dbReference type="PROSITE-ProRule" id="PRU00076"/>
    </source>
</evidence>
<evidence type="ECO:0008006" key="23">
    <source>
        <dbReference type="Google" id="ProtNLM"/>
    </source>
</evidence>
<dbReference type="SMART" id="SM00181">
    <property type="entry name" value="EGF"/>
    <property type="match status" value="5"/>
</dbReference>
<feature type="coiled-coil region" evidence="17">
    <location>
        <begin position="1742"/>
        <end position="1769"/>
    </location>
</feature>
<keyword evidence="15" id="KW-0325">Glycoprotein</keyword>
<evidence type="ECO:0000256" key="6">
    <source>
        <dbReference type="ARBA" id="ARBA00022536"/>
    </source>
</evidence>
<feature type="coiled-coil region" evidence="17">
    <location>
        <begin position="785"/>
        <end position="858"/>
    </location>
</feature>
<organism evidence="21 22">
    <name type="scientific">Hemibagrus guttatus</name>
    <dbReference type="NCBI Taxonomy" id="175788"/>
    <lineage>
        <taxon>Eukaryota</taxon>
        <taxon>Metazoa</taxon>
        <taxon>Chordata</taxon>
        <taxon>Craniata</taxon>
        <taxon>Vertebrata</taxon>
        <taxon>Euteleostomi</taxon>
        <taxon>Actinopterygii</taxon>
        <taxon>Neopterygii</taxon>
        <taxon>Teleostei</taxon>
        <taxon>Ostariophysi</taxon>
        <taxon>Siluriformes</taxon>
        <taxon>Bagridae</taxon>
        <taxon>Hemibagrus</taxon>
    </lineage>
</organism>
<feature type="region of interest" description="Disordered" evidence="18">
    <location>
        <begin position="403"/>
        <end position="426"/>
    </location>
</feature>
<dbReference type="SUPFAM" id="SSF57196">
    <property type="entry name" value="EGF/Laminin"/>
    <property type="match status" value="1"/>
</dbReference>
<feature type="compositionally biased region" description="Basic and acidic residues" evidence="18">
    <location>
        <begin position="189"/>
        <end position="200"/>
    </location>
</feature>
<dbReference type="Pfam" id="PF09787">
    <property type="entry name" value="Golgin_A5"/>
    <property type="match status" value="1"/>
</dbReference>
<evidence type="ECO:0000259" key="19">
    <source>
        <dbReference type="PROSITE" id="PS50026"/>
    </source>
</evidence>
<name>A0AAE0RGN2_9TELE</name>
<dbReference type="PANTHER" id="PTHR18921:SF2">
    <property type="entry name" value="THYROID RECEPTOR-INTERACTING PROTEIN 11"/>
    <property type="match status" value="1"/>
</dbReference>
<dbReference type="SMART" id="SM00179">
    <property type="entry name" value="EGF_CA"/>
    <property type="match status" value="6"/>
</dbReference>
<dbReference type="GO" id="GO:0006888">
    <property type="term" value="P:endoplasmic reticulum to Golgi vesicle-mediated transport"/>
    <property type="evidence" value="ECO:0007669"/>
    <property type="project" value="TreeGrafter"/>
</dbReference>
<dbReference type="InterPro" id="IPR001881">
    <property type="entry name" value="EGF-like_Ca-bd_dom"/>
</dbReference>
<keyword evidence="9" id="KW-0106">Calcium</keyword>
<evidence type="ECO:0000256" key="1">
    <source>
        <dbReference type="ARBA" id="ARBA00004394"/>
    </source>
</evidence>
<accession>A0AAE0RGN2</accession>
<dbReference type="InterPro" id="IPR026823">
    <property type="entry name" value="cEGF"/>
</dbReference>
<feature type="compositionally biased region" description="Low complexity" evidence="18">
    <location>
        <begin position="158"/>
        <end position="188"/>
    </location>
</feature>
<keyword evidence="12 17" id="KW-0175">Coiled coil</keyword>
<keyword evidence="22" id="KW-1185">Reference proteome</keyword>
<dbReference type="Pfam" id="PF12662">
    <property type="entry name" value="cEGF"/>
    <property type="match status" value="2"/>
</dbReference>
<feature type="coiled-coil region" evidence="17">
    <location>
        <begin position="1851"/>
        <end position="1905"/>
    </location>
</feature>
<evidence type="ECO:0000256" key="2">
    <source>
        <dbReference type="ARBA" id="ARBA00004498"/>
    </source>
</evidence>
<evidence type="ECO:0000256" key="8">
    <source>
        <dbReference type="ARBA" id="ARBA00022737"/>
    </source>
</evidence>
<evidence type="ECO:0000256" key="13">
    <source>
        <dbReference type="ARBA" id="ARBA00023136"/>
    </source>
</evidence>
<comment type="subcellular location">
    <subcellularLocation>
        <location evidence="1">Golgi apparatus membrane</location>
    </subcellularLocation>
    <subcellularLocation>
        <location evidence="2">Secreted</location>
        <location evidence="2">Extracellular space</location>
        <location evidence="2">Extracellular matrix</location>
    </subcellularLocation>
</comment>
<feature type="compositionally biased region" description="Polar residues" evidence="18">
    <location>
        <begin position="2103"/>
        <end position="2114"/>
    </location>
</feature>
<proteinExistence type="inferred from homology"/>
<evidence type="ECO:0000256" key="9">
    <source>
        <dbReference type="ARBA" id="ARBA00022837"/>
    </source>
</evidence>
<evidence type="ECO:0000256" key="5">
    <source>
        <dbReference type="ARBA" id="ARBA00022530"/>
    </source>
</evidence>
<feature type="compositionally biased region" description="Basic and acidic residues" evidence="18">
    <location>
        <begin position="281"/>
        <end position="297"/>
    </location>
</feature>
<keyword evidence="14" id="KW-1015">Disulfide bond</keyword>
<protein>
    <recommendedName>
        <fullName evidence="23">Golgin subfamily A member 5</fullName>
    </recommendedName>
</protein>
<dbReference type="GO" id="GO:0031267">
    <property type="term" value="F:small GTPase binding"/>
    <property type="evidence" value="ECO:0007669"/>
    <property type="project" value="TreeGrafter"/>
</dbReference>
<feature type="region of interest" description="Disordered" evidence="18">
    <location>
        <begin position="28"/>
        <end position="56"/>
    </location>
</feature>
<dbReference type="InterPro" id="IPR049883">
    <property type="entry name" value="NOTCH1_EGF-like"/>
</dbReference>
<dbReference type="GO" id="GO:0005509">
    <property type="term" value="F:calcium ion binding"/>
    <property type="evidence" value="ECO:0007669"/>
    <property type="project" value="InterPro"/>
</dbReference>
<dbReference type="FunFam" id="2.10.25.10:FF:000010">
    <property type="entry name" value="Pro-epidermal growth factor"/>
    <property type="match status" value="1"/>
</dbReference>
<gene>
    <name evidence="21" type="ORF">QTP70_030016</name>
</gene>
<feature type="domain" description="GRIP" evidence="20">
    <location>
        <begin position="2523"/>
        <end position="2572"/>
    </location>
</feature>
<feature type="coiled-coil region" evidence="17">
    <location>
        <begin position="2254"/>
        <end position="2323"/>
    </location>
</feature>
<feature type="compositionally biased region" description="Basic and acidic residues" evidence="18">
    <location>
        <begin position="2115"/>
        <end position="2132"/>
    </location>
</feature>
<feature type="region of interest" description="Disordered" evidence="18">
    <location>
        <begin position="271"/>
        <end position="297"/>
    </location>
</feature>
<evidence type="ECO:0000313" key="22">
    <source>
        <dbReference type="Proteomes" id="UP001274896"/>
    </source>
</evidence>
<dbReference type="SUPFAM" id="SSF57184">
    <property type="entry name" value="Growth factor receptor domain"/>
    <property type="match status" value="2"/>
</dbReference>
<dbReference type="EMBL" id="JAUCMX010000002">
    <property type="protein sequence ID" value="KAK3554639.1"/>
    <property type="molecule type" value="Genomic_DNA"/>
</dbReference>
<sequence>MSWFVDLAGRAEDFLNKVDQGAASALTKQTSVSFNPLEPDVTPHRAPYEPHQSYTGHETQGFVSAAAENIKKSKATVLAGTANVSSTTLVGSAVSSSGGGAVKASSNFVRPRRSEVDDDLLFDFLNSSDPPQSDRKEVKRDTVVLKTGVAEGSAQGQVTVPSAPATPPSTRALSRNSSLSSLTASTHSAKTENDVTRDVSQEDTPDSPDSGLAAAAAAAAADVQTVVESSSAQEEQLSQVVSGLRLENQLLRSEVSSLNQEMASLVQRAKDTQEELNQARSRSEKWNAEQSRSDRATRELRAQVDDLTQALTAKDSQLAVLRVRLDEADHVLKSRSSALEEAQSERTRILQDHSEGNSLHSQALHTLQDRLREAEVALNREQDNYRQMQSEFATRLARTEAERQTLAESLKGAERRATDERQRAEELQQQAKTARAAADYAKQELQDYKNKASRILQSKEKLISSLKEGSALEALDAGGTAEVELEELRHEKELQKEEIHKLQAQIQSLRSEIQELENQSVVEAESWREQQLEQQEQNSQLSRQKQEVEAELERCKQELHYVEEEHHRTKSTLQSRIKDREDEIQKLRNQLTNKALSSSSQGELEGRLHQLTETLIQKQTMLEALGTEKNSLVFQLERLEQQLKSVQGGQSGGSHINMAAMEGAGARQRNTPLLFSDQDGSETGVYGKVRKAASTIDRFSIRLGIFLRRYPMARVFVIVYMRELPVMASWLGGLGSGLGQSLGQVGGSLSSFTGQISSFTKDILLEGAEEVGDAATELHVSNSKLLELESALSAQKSEYERLRRVNAELEEKLEAAEIQVKQQSLEYRTILQQKEVDISHLKARQNSLQEEVQKLRLSSRDISSSISDAALLPVTTVATTTSSSSFLSRPSPGHHGFHGDEVDLSDVLWSQQEINRLSHEVQRLEADVAHWRRVAQASKVSGAEKGDHGEILKLQKTIKELREELGREVDDHQHELAALQDAHRQKMADMAKRHRDELAEYEERIEELEEQIQSGATATLPTPAAASTDSSKLEELQAMIRSLREEAELQNRKCSDLTASLEEAWRQGSELQREKEEAKAENSELLQNYTRLQSSVSELQTRVQEQESKAMVKAQHDSEILALRKALTDAEKEVSRLKSLTQSAEVEHADILELNTVIDALRMEKEEVEKEKSALVEKLRLAENRSTSSDSSEDLQLDITDLMSQLEQREEALKQAHISMDTLTAELEELDRQNQEATQHLITMKDLLATQKAQAEAEFSRLKSELTAALGQKETLDRELEAQKEKLSQSAFTLNDLHMGKQQLEVTVRELRDKLKKSQELGREIRMEASDLKKLLQERETQLDALREDLSRVGERGDEVKGQMKVPEAKEKEIQDVRRELAELKVLYEKVSSEDFELKIENRKLKEDSLQAFEKVENLNRQLQDGQAAVSKVVLEKDTRIEALKLEKNQLEVELNQAENRLLDQAKQYQQTIEELTRARSLDASALQMEHERAVKLNQEKDLTIAELKREMEQMKADHKDTSEMLDITMAGQKQLTELLQEKDDFEASLKAQADEAQKDLEARILQARQESDALKKVVEEKDKQLGAMKEKNSHLKEEIDRLNDQQSRPQVMSEPRTLDIITELETEVAQLKAARDRFEEEAKTLRATSEQQRESLIQSQHMLQVHQSELDQDRSRHEQSTLNYEKLIGAKDEEIMRLQGEMERLRVQSQPQTVEILQEEKTRSLSGENGNEKHDLSKVEIEKLVKGIKEKETEIIQLNEKNLSLTKQLDQLVVSHDEVGKLSQIVLQKDLEIQALHARVSGGYSQDVLLLQQQMQAYAVEREQVLAVLNEKTRENSHLRSEYHRIMEIIAAKESALLKLQQENQRLSTMSDPSGSQEMFRETIQNLSRIIREKDIEIDALTQKCQTLVTVLQASGGDPASGGLGGVSSNQFEELLHERDNLKQQVKKMDEWKQQVITTVKNMQHESAQLQEELLKLQGQVSADSDCSSKLSVDYSRLIQSYEQKEKRLGSLSQELAQVQLTISQLSTTKDVLLGKLDSVTQVPELSAQSVQTVAHQAAQFTQDAPPNLPVVRDENLRQELESLRRMLAEKESMLRTLQENNHRLSNSASLSESEQRSHAEELRQAQERMETLQRSLREKDLLIKSKGDQLNQVSETLRNRENDNEVLKQAVTNLKERALILELDVKKLKEENEAVTAKSREKETEFRALQETNMQVSLMLREREFECSTITEKAAAMEKLLKDKEQGKSGELNQLLNEVKSMQERALAFQQERDQVMLALKQKQMETSALQSELQHTRDKELRQKQELERLRNHLLEIEDTYTREALAAEDRESELRRRVVMLDEKLASSSSAVENASQQASLQVESLQEQLNVMARQRDEALLQLHAAQEQVNQYAVSLSNLQMVLEQFQQGKTYTPTPPPLPQSSFFFSSKEKAMYSAELEKHKKEKEEWRRKADMLEDKASALQLNLDEANAALESASRLTDQLDLKEEQIEELKKEVDKRQEMLEEAQQKLTDLLNSTEGKVDKVLMRNLFLGYFHTPRNKRAEVLRLMGNVVGLERDDVDKMLEGEEGRKGVTGWVSGWLGGSRAVQSVPTTPQRPTHTQSLNGSFSEMFVKFLEVESTPAAPAPKLPVYDIKPLNAPPAGRNAAGAPTAGSSGSGKRGVDSSPFLAPRSAAVPLLTAGGGGAGGGHLLMKPISDALPTFTPVPVAADASAGAVLKDLLKQMLTALLFLLCSVQSGKSQRCTEGFTYDFRSRRCIDVDECRTVLGACRGDMQCVNQIGGYLCLPQGLYSQPYARPESPSYTEPLYPDTSVDFPEFPAPVLPGTGSGPGPSYPIVGRASAPCILGYTLGEDGSCVDIDECEAQSHQCNPTQVCINTAGGYSCSCTEGYWLVAGQCQDIDECRYGYCQQLCANLPGSYSCSCNPGFNLNTDSRTCEDIDECGTNPCSHGCLNSYGSFMCNCDEGFELASDGTTCIDVDECSFSDFLCQHTCLNTPGSFACMCPPGYYVFEDGRSCEDLNECESGNNTCTTAQVCFNFQGGYTCLNPLVCEPPYIELSDNQCMCSAENPACRERPFTVLYRHMDLSSGRSVPADIFQMQATTRYPGAFYIFQIKSGNEGREFYMRQTSNVSATLVLARPIKGPRTVILDLEMVTVNNVINFRGSSIIRLTIFVSEHPF</sequence>
<evidence type="ECO:0000256" key="4">
    <source>
        <dbReference type="ARBA" id="ARBA00022525"/>
    </source>
</evidence>
<dbReference type="PROSITE" id="PS01186">
    <property type="entry name" value="EGF_2"/>
    <property type="match status" value="4"/>
</dbReference>
<dbReference type="InterPro" id="IPR000742">
    <property type="entry name" value="EGF"/>
</dbReference>
<evidence type="ECO:0000256" key="3">
    <source>
        <dbReference type="ARBA" id="ARBA00006127"/>
    </source>
</evidence>
<evidence type="ECO:0000256" key="10">
    <source>
        <dbReference type="ARBA" id="ARBA00022989"/>
    </source>
</evidence>
<evidence type="ECO:0000256" key="7">
    <source>
        <dbReference type="ARBA" id="ARBA00022692"/>
    </source>
</evidence>
<keyword evidence="4" id="KW-0964">Secreted</keyword>
<dbReference type="InterPro" id="IPR009030">
    <property type="entry name" value="Growth_fac_rcpt_cys_sf"/>
</dbReference>
<feature type="region of interest" description="Disordered" evidence="18">
    <location>
        <begin position="2647"/>
        <end position="2670"/>
    </location>
</feature>
<keyword evidence="13" id="KW-0472">Membrane</keyword>
<dbReference type="PROSITE" id="PS50026">
    <property type="entry name" value="EGF_3"/>
    <property type="match status" value="4"/>
</dbReference>
<dbReference type="InterPro" id="IPR019177">
    <property type="entry name" value="Golgin_subfamily_A_member_5"/>
</dbReference>
<evidence type="ECO:0000256" key="17">
    <source>
        <dbReference type="SAM" id="Coils"/>
    </source>
</evidence>
<dbReference type="CDD" id="cd00054">
    <property type="entry name" value="EGF_CA"/>
    <property type="match status" value="6"/>
</dbReference>
<dbReference type="InterPro" id="IPR000237">
    <property type="entry name" value="GRIP_dom"/>
</dbReference>
<dbReference type="InterPro" id="IPR018097">
    <property type="entry name" value="EGF_Ca-bd_CS"/>
</dbReference>
<dbReference type="FunFam" id="2.10.25.10:FF:000190">
    <property type="entry name" value="fibulin-5 isoform X2"/>
    <property type="match status" value="1"/>
</dbReference>
<dbReference type="PROSITE" id="PS50913">
    <property type="entry name" value="GRIP"/>
    <property type="match status" value="1"/>
</dbReference>
<feature type="domain" description="EGF-like" evidence="19">
    <location>
        <begin position="2862"/>
        <end position="2902"/>
    </location>
</feature>
<dbReference type="GO" id="GO:0007030">
    <property type="term" value="P:Golgi organization"/>
    <property type="evidence" value="ECO:0007669"/>
    <property type="project" value="InterPro"/>
</dbReference>
<evidence type="ECO:0000256" key="14">
    <source>
        <dbReference type="ARBA" id="ARBA00023157"/>
    </source>
</evidence>
<dbReference type="FunFam" id="2.10.25.10:FF:000240">
    <property type="entry name" value="Vitamin K-dependent protein S"/>
    <property type="match status" value="1"/>
</dbReference>
<dbReference type="InterPro" id="IPR055088">
    <property type="entry name" value="Fibulin_C"/>
</dbReference>
<feature type="coiled-coil region" evidence="17">
    <location>
        <begin position="2353"/>
        <end position="2394"/>
    </location>
</feature>
<keyword evidence="8" id="KW-0677">Repeat</keyword>
<dbReference type="PROSITE" id="PS00010">
    <property type="entry name" value="ASX_HYDROXYL"/>
    <property type="match status" value="4"/>
</dbReference>
<feature type="domain" description="EGF-like" evidence="19">
    <location>
        <begin position="2981"/>
        <end position="3021"/>
    </location>
</feature>
<keyword evidence="6 16" id="KW-0245">EGF-like domain</keyword>
<feature type="coiled-coil region" evidence="17">
    <location>
        <begin position="2437"/>
        <end position="2523"/>
    </location>
</feature>
<dbReference type="GO" id="GO:0000139">
    <property type="term" value="C:Golgi membrane"/>
    <property type="evidence" value="ECO:0007669"/>
    <property type="project" value="UniProtKB-SubCell"/>
</dbReference>
<dbReference type="Proteomes" id="UP001274896">
    <property type="component" value="Unassembled WGS sequence"/>
</dbReference>
<dbReference type="PROSITE" id="PS01187">
    <property type="entry name" value="EGF_CA"/>
    <property type="match status" value="2"/>
</dbReference>